<accession>A0A895YB83</accession>
<keyword evidence="1" id="KW-0812">Transmembrane</keyword>
<evidence type="ECO:0000313" key="3">
    <source>
        <dbReference type="Proteomes" id="UP000662857"/>
    </source>
</evidence>
<keyword evidence="3" id="KW-1185">Reference proteome</keyword>
<keyword evidence="1" id="KW-0472">Membrane</keyword>
<feature type="transmembrane region" description="Helical" evidence="1">
    <location>
        <begin position="6"/>
        <end position="29"/>
    </location>
</feature>
<protein>
    <recommendedName>
        <fullName evidence="4">Glycosyl transferase</fullName>
    </recommendedName>
</protein>
<organism evidence="2 3">
    <name type="scientific">Natronosporangium hydrolyticum</name>
    <dbReference type="NCBI Taxonomy" id="2811111"/>
    <lineage>
        <taxon>Bacteria</taxon>
        <taxon>Bacillati</taxon>
        <taxon>Actinomycetota</taxon>
        <taxon>Actinomycetes</taxon>
        <taxon>Micromonosporales</taxon>
        <taxon>Micromonosporaceae</taxon>
        <taxon>Natronosporangium</taxon>
    </lineage>
</organism>
<feature type="transmembrane region" description="Helical" evidence="1">
    <location>
        <begin position="123"/>
        <end position="142"/>
    </location>
</feature>
<evidence type="ECO:0000256" key="1">
    <source>
        <dbReference type="SAM" id="Phobius"/>
    </source>
</evidence>
<proteinExistence type="predicted"/>
<feature type="transmembrane region" description="Helical" evidence="1">
    <location>
        <begin position="154"/>
        <end position="176"/>
    </location>
</feature>
<dbReference type="Proteomes" id="UP000662857">
    <property type="component" value="Chromosome"/>
</dbReference>
<gene>
    <name evidence="2" type="ORF">JQS43_12755</name>
</gene>
<evidence type="ECO:0008006" key="4">
    <source>
        <dbReference type="Google" id="ProtNLM"/>
    </source>
</evidence>
<dbReference type="AlphaFoldDB" id="A0A895YB83"/>
<feature type="transmembrane region" description="Helical" evidence="1">
    <location>
        <begin position="76"/>
        <end position="95"/>
    </location>
</feature>
<feature type="transmembrane region" description="Helical" evidence="1">
    <location>
        <begin position="50"/>
        <end position="70"/>
    </location>
</feature>
<dbReference type="EMBL" id="CP070499">
    <property type="protein sequence ID" value="QSB12589.1"/>
    <property type="molecule type" value="Genomic_DNA"/>
</dbReference>
<evidence type="ECO:0000313" key="2">
    <source>
        <dbReference type="EMBL" id="QSB12589.1"/>
    </source>
</evidence>
<name>A0A895YB83_9ACTN</name>
<dbReference type="RefSeq" id="WP_420847582.1">
    <property type="nucleotide sequence ID" value="NZ_CP070499.1"/>
</dbReference>
<dbReference type="KEGG" id="nhy:JQS43_12755"/>
<reference evidence="2" key="1">
    <citation type="submission" date="2021-02" db="EMBL/GenBank/DDBJ databases">
        <title>Natrosporangium hydrolyticum gen. nov., sp. nov, a haloalkaliphilic actinobacterium from a soda solonchak soil.</title>
        <authorList>
            <person name="Sorokin D.Y."/>
            <person name="Khijniak T.V."/>
            <person name="Zakharycheva A.P."/>
            <person name="Boueva O.V."/>
            <person name="Ariskina E.V."/>
            <person name="Hahnke R.L."/>
            <person name="Bunk B."/>
            <person name="Sproer C."/>
            <person name="Schumann P."/>
            <person name="Evtushenko L.I."/>
            <person name="Kublanov I.V."/>
        </authorList>
    </citation>
    <scope>NUCLEOTIDE SEQUENCE</scope>
    <source>
        <strain evidence="2">DSM 106523</strain>
    </source>
</reference>
<sequence length="300" mass="29450">MSWSVAGRAALAVAGAAVATGVVTGLRRLTERTGEPAARWARENYRGRTVNLVGGPAVATAAVLAAAAGARQPRQVAVVLTAGVTAGAVGLYDDLVGGRPGQQAKGFRGHLGALRQGRLTSGMVKLGGVGAAGLVAAALLPVRSPGARPISRPQAALSVALGAGVVAGAANLLNLLDLRPGRALKVAVVVGAPLAVSGQGGWLAAGPVGVAAAALPADLRERIMLGDCGANTLGALLGAAYVARAGLAGRASALVLLAGLTAASEQVSFTRVIATTPVLRQLDEWGRGDGDPPPAVAPGN</sequence>
<keyword evidence="1" id="KW-1133">Transmembrane helix</keyword>